<dbReference type="Proteomes" id="UP000224854">
    <property type="component" value="Unassembled WGS sequence"/>
</dbReference>
<feature type="compositionally biased region" description="Polar residues" evidence="1">
    <location>
        <begin position="73"/>
        <end position="82"/>
    </location>
</feature>
<name>A0A2C5ZB07_9HYPO</name>
<gene>
    <name evidence="2" type="ORF">CDD82_3921</name>
</gene>
<keyword evidence="3" id="KW-1185">Reference proteome</keyword>
<dbReference type="Pfam" id="PF22586">
    <property type="entry name" value="ANCHR-like_BBOX"/>
    <property type="match status" value="1"/>
</dbReference>
<comment type="caution">
    <text evidence="2">The sequence shown here is derived from an EMBL/GenBank/DDBJ whole genome shotgun (WGS) entry which is preliminary data.</text>
</comment>
<dbReference type="PANTHER" id="PTHR46603">
    <property type="entry name" value="ABSCISSION/NOCUT CHECKPOINT REGULATOR"/>
    <property type="match status" value="1"/>
</dbReference>
<dbReference type="PANTHER" id="PTHR46603:SF1">
    <property type="entry name" value="ABSCISSION_NOCUT CHECKPOINT REGULATOR"/>
    <property type="match status" value="1"/>
</dbReference>
<reference evidence="2 3" key="1">
    <citation type="submission" date="2017-06" db="EMBL/GenBank/DDBJ databases">
        <title>Ant-infecting Ophiocordyceps genomes reveal a high diversity of potential behavioral manipulation genes and a possible major role for enterotoxins.</title>
        <authorList>
            <person name="De Bekker C."/>
            <person name="Evans H.C."/>
            <person name="Brachmann A."/>
            <person name="Hughes D.P."/>
        </authorList>
    </citation>
    <scope>NUCLEOTIDE SEQUENCE [LARGE SCALE GENOMIC DNA]</scope>
    <source>
        <strain evidence="2 3">1348a</strain>
    </source>
</reference>
<dbReference type="InterPro" id="IPR044553">
    <property type="entry name" value="Bbox1_ANCHR"/>
</dbReference>
<protein>
    <submittedName>
        <fullName evidence="2">Uncharacterized protein</fullName>
    </submittedName>
</protein>
<feature type="compositionally biased region" description="Polar residues" evidence="1">
    <location>
        <begin position="17"/>
        <end position="30"/>
    </location>
</feature>
<evidence type="ECO:0000313" key="2">
    <source>
        <dbReference type="EMBL" id="PHH76594.1"/>
    </source>
</evidence>
<accession>A0A2C5ZB07</accession>
<feature type="region of interest" description="Disordered" evidence="1">
    <location>
        <begin position="16"/>
        <end position="37"/>
    </location>
</feature>
<dbReference type="AlphaFoldDB" id="A0A2C5ZB07"/>
<feature type="region of interest" description="Disordered" evidence="1">
    <location>
        <begin position="53"/>
        <end position="82"/>
    </location>
</feature>
<dbReference type="OrthoDB" id="5407799at2759"/>
<evidence type="ECO:0000313" key="3">
    <source>
        <dbReference type="Proteomes" id="UP000224854"/>
    </source>
</evidence>
<dbReference type="EMBL" id="NJEU01000309">
    <property type="protein sequence ID" value="PHH76594.1"/>
    <property type="molecule type" value="Genomic_DNA"/>
</dbReference>
<feature type="region of interest" description="Disordered" evidence="1">
    <location>
        <begin position="177"/>
        <end position="204"/>
    </location>
</feature>
<evidence type="ECO:0000256" key="1">
    <source>
        <dbReference type="SAM" id="MobiDB-lite"/>
    </source>
</evidence>
<dbReference type="SUPFAM" id="SSF57845">
    <property type="entry name" value="B-box zinc-binding domain"/>
    <property type="match status" value="1"/>
</dbReference>
<sequence>MPQDAEQSLLDRLQALRGSSASCRPPTSASIPVDLIERQRAPTRDDVLAARLKRLRHESSTPQAPIGSPPRQTPTRDSSIQSALPPVTAQVAEAALQTDHGVLEELLSERHGIQTPPGSRLPAIKDPDVHHLLHDLARSASHKDQLQGDSDDSDAPQAKREVDHVIARFRHEIKLDSKLESCDETPPSGQQDDDPSLALPSVPVADSLPTCRSNSLDDITARLAALRTSSKLDSDSALLLPSVPTDRPSAADPVRRLTSKTAYTDHDMYSWCIVCLEDGTLRCLGCDADPYCARCWRDMHIGPVAAFGYQTHRAVQFAGNCKDQDEKFALGAS</sequence>
<organism evidence="2 3">
    <name type="scientific">Ophiocordyceps australis</name>
    <dbReference type="NCBI Taxonomy" id="1399860"/>
    <lineage>
        <taxon>Eukaryota</taxon>
        <taxon>Fungi</taxon>
        <taxon>Dikarya</taxon>
        <taxon>Ascomycota</taxon>
        <taxon>Pezizomycotina</taxon>
        <taxon>Sordariomycetes</taxon>
        <taxon>Hypocreomycetidae</taxon>
        <taxon>Hypocreales</taxon>
        <taxon>Ophiocordycipitaceae</taxon>
        <taxon>Ophiocordyceps</taxon>
    </lineage>
</organism>
<feature type="region of interest" description="Disordered" evidence="1">
    <location>
        <begin position="139"/>
        <end position="158"/>
    </location>
</feature>
<proteinExistence type="predicted"/>
<dbReference type="CDD" id="cd19817">
    <property type="entry name" value="Bbox1_ANCHR-like"/>
    <property type="match status" value="1"/>
</dbReference>